<feature type="domain" description="Pesticidal crystal protein Cry22Aa Ig-like" evidence="4">
    <location>
        <begin position="783"/>
        <end position="850"/>
    </location>
</feature>
<evidence type="ECO:0000256" key="1">
    <source>
        <dbReference type="SAM" id="MobiDB-lite"/>
    </source>
</evidence>
<keyword evidence="2" id="KW-1133">Transmembrane helix</keyword>
<dbReference type="SUPFAM" id="SSF52058">
    <property type="entry name" value="L domain-like"/>
    <property type="match status" value="1"/>
</dbReference>
<protein>
    <submittedName>
        <fullName evidence="6">Bacterial group 3 Ig-like protein</fullName>
    </submittedName>
</protein>
<dbReference type="InterPro" id="IPR032675">
    <property type="entry name" value="LRR_dom_sf"/>
</dbReference>
<evidence type="ECO:0000259" key="4">
    <source>
        <dbReference type="Pfam" id="PF16403"/>
    </source>
</evidence>
<evidence type="ECO:0000313" key="6">
    <source>
        <dbReference type="EMBL" id="EDP10630.1"/>
    </source>
</evidence>
<dbReference type="InterPro" id="IPR032179">
    <property type="entry name" value="Cry22Aa_Ig-like"/>
</dbReference>
<dbReference type="eggNOG" id="COG4932">
    <property type="taxonomic scope" value="Bacteria"/>
</dbReference>
<name>A8RDB7_9FIRM</name>
<comment type="caution">
    <text evidence="6">The sequence shown here is derived from an EMBL/GenBank/DDBJ whole genome shotgun (WGS) entry which is preliminary data.</text>
</comment>
<accession>A8RDB7</accession>
<dbReference type="GeneID" id="92794448"/>
<reference evidence="6 7" key="2">
    <citation type="submission" date="2007-09" db="EMBL/GenBank/DDBJ databases">
        <authorList>
            <person name="Fulton L."/>
            <person name="Clifton S."/>
            <person name="Fulton B."/>
            <person name="Xu J."/>
            <person name="Minx P."/>
            <person name="Pepin K.H."/>
            <person name="Johnson M."/>
            <person name="Thiruvilangam P."/>
            <person name="Bhonagiri V."/>
            <person name="Nash W.E."/>
            <person name="Mardis E.R."/>
            <person name="Wilson R.K."/>
        </authorList>
    </citation>
    <scope>NUCLEOTIDE SEQUENCE [LARGE SCALE GENOMIC DNA]</scope>
    <source>
        <strain evidence="6 7">DSM 3991</strain>
    </source>
</reference>
<dbReference type="AlphaFoldDB" id="A8RDB7"/>
<dbReference type="Gene3D" id="3.80.10.10">
    <property type="entry name" value="Ribonuclease Inhibitor"/>
    <property type="match status" value="1"/>
</dbReference>
<evidence type="ECO:0000259" key="5">
    <source>
        <dbReference type="Pfam" id="PF18655"/>
    </source>
</evidence>
<dbReference type="HOGENOM" id="CLU_286331_0_0_9"/>
<feature type="domain" description="SHIRT" evidence="5">
    <location>
        <begin position="688"/>
        <end position="767"/>
    </location>
</feature>
<dbReference type="InterPro" id="IPR013783">
    <property type="entry name" value="Ig-like_fold"/>
</dbReference>
<feature type="signal peptide" evidence="3">
    <location>
        <begin position="1"/>
        <end position="27"/>
    </location>
</feature>
<dbReference type="Gene3D" id="2.60.40.10">
    <property type="entry name" value="Immunoglobulins"/>
    <property type="match status" value="3"/>
</dbReference>
<keyword evidence="2" id="KW-0812">Transmembrane</keyword>
<feature type="compositionally biased region" description="Basic and acidic residues" evidence="1">
    <location>
        <begin position="1027"/>
        <end position="1041"/>
    </location>
</feature>
<sequence length="1079" mass="120077">MNLTKRITAWFLTLVMVLGLIPQTMFAQEIATSPLQYEATQEMNEDKTEATISIKFTETETIQLEKVTLSDGTEKVEDLSEVTYTVSENGKYDFKVNYVMEGTPQEETISVEVSGLEEKIKELVTNQNIELDVDIQLKGATYFDGHPNPFFGGTKQYMISDRSIIPYNGMQLMELIVEIPYQEGLEIQGITPSAASQYPDLSKVEKDDKNKKWTYSFYFYKNGTYEFTIDYILNGENKITSTSFTVDGLVSIKDIAMRRHLINEYGEFSGFRYQDGQYVTQDILAKEPSVGFFTFGLDGDNGTTAEYTTSLDGLQYLKNATGLYLYDCKKLAEGETIEPVTEGYYPNMKLFRVSNLNERPNMPKSAYNAELVTKSIANMPALTELVINGTGFSDCTVFRKITAGSLDYLQAMANNIVSLDGIESQQNLSSINIGQNKIKSIDPLSKLNQINFLNLMRNEVFDLRPINESLNQKAVAGNTVYGFAAREQNITYDRTVITPLQNGMYTVELPMPIDIDGSLTNTSSVSLKFANGTTKTYSTSQSEGKTYISIPEGDVDSSQENPFEGAEFKFSFNNNNGADPRTKAWFTGTVTFKASPIATNYHVIYDFISGTRGKSLPPEITNLLPIDSTKYYEGDTITAKNPTQLELEVSDGVWTFEGYDADSKTANANSANEDGNIQFTGTWIFETKKYDVSYKFESINTDKEVPKEILDMLPTVGSVEHGKTVNAPETEYKDVKVTDGVWSFKGWTPVKYENVTGNVEFVGKWEFKKNASIINHIPTISASDKTLTVGDTFDPLKDVTARDKEDGDLTKEIEILKNEVNTSKARVYEVTYKVTDSKGASSIKTIYVTVNPKMEELNRIPTISASDKTLTVGDTFDPLKDVTATDKEDGDLTKEIEILKNEVNTSEAGVYEVTYKVTDSKGASSIKTIYVTVNPKMEELNRIPTISASDKTLTVGDTFDSLKDVTATDKEDGDLTKEIEILKNEVNTSKAGVYEVTYKVTDSKGASSIKTIKVTVIEKNIPIIPNEPDKPSKPDTNKPEDNGSVGTGDKTNGVFWTMLSIICGISVIGVYRKKREINQ</sequence>
<dbReference type="InterPro" id="IPR041030">
    <property type="entry name" value="SHIRT"/>
</dbReference>
<keyword evidence="2" id="KW-0472">Membrane</keyword>
<keyword evidence="3" id="KW-0732">Signal</keyword>
<dbReference type="Pfam" id="PF18655">
    <property type="entry name" value="SHIRT"/>
    <property type="match status" value="2"/>
</dbReference>
<dbReference type="STRING" id="428127.EUBDOL_01887"/>
<dbReference type="InterPro" id="IPR001611">
    <property type="entry name" value="Leu-rich_rpt"/>
</dbReference>
<feature type="chain" id="PRO_5002727957" evidence="3">
    <location>
        <begin position="28"/>
        <end position="1079"/>
    </location>
</feature>
<feature type="domain" description="Pesticidal crystal protein Cry22Aa Ig-like" evidence="4">
    <location>
        <begin position="949"/>
        <end position="1016"/>
    </location>
</feature>
<feature type="transmembrane region" description="Helical" evidence="2">
    <location>
        <begin position="1053"/>
        <end position="1071"/>
    </location>
</feature>
<dbReference type="Proteomes" id="UP000004090">
    <property type="component" value="Unassembled WGS sequence"/>
</dbReference>
<feature type="region of interest" description="Disordered" evidence="1">
    <location>
        <begin position="1023"/>
        <end position="1048"/>
    </location>
</feature>
<dbReference type="RefSeq" id="WP_004800539.1">
    <property type="nucleotide sequence ID" value="NZ_DS483477.1"/>
</dbReference>
<evidence type="ECO:0000256" key="3">
    <source>
        <dbReference type="SAM" id="SignalP"/>
    </source>
</evidence>
<dbReference type="PROSITE" id="PS51450">
    <property type="entry name" value="LRR"/>
    <property type="match status" value="1"/>
</dbReference>
<feature type="domain" description="Pesticidal crystal protein Cry22Aa Ig-like" evidence="4">
    <location>
        <begin position="866"/>
        <end position="933"/>
    </location>
</feature>
<reference evidence="6 7" key="1">
    <citation type="submission" date="2007-09" db="EMBL/GenBank/DDBJ databases">
        <title>Draft genome sequence of Eubacterium dolichum (DSM 3991).</title>
        <authorList>
            <person name="Sudarsanam P."/>
            <person name="Ley R."/>
            <person name="Guruge J."/>
            <person name="Turnbaugh P.J."/>
            <person name="Mahowald M."/>
            <person name="Liep D."/>
            <person name="Gordon J."/>
        </authorList>
    </citation>
    <scope>NUCLEOTIDE SEQUENCE [LARGE SCALE GENOMIC DNA]</scope>
    <source>
        <strain evidence="6 7">DSM 3991</strain>
    </source>
</reference>
<gene>
    <name evidence="6" type="ORF">EUBDOL_01887</name>
</gene>
<evidence type="ECO:0000313" key="7">
    <source>
        <dbReference type="Proteomes" id="UP000004090"/>
    </source>
</evidence>
<organism evidence="6 7">
    <name type="scientific">Amedibacillus dolichus DSM 3991</name>
    <dbReference type="NCBI Taxonomy" id="428127"/>
    <lineage>
        <taxon>Bacteria</taxon>
        <taxon>Bacillati</taxon>
        <taxon>Bacillota</taxon>
        <taxon>Erysipelotrichia</taxon>
        <taxon>Erysipelotrichales</taxon>
        <taxon>Erysipelotrichaceae</taxon>
        <taxon>Amedibacillus</taxon>
    </lineage>
</organism>
<evidence type="ECO:0000256" key="2">
    <source>
        <dbReference type="SAM" id="Phobius"/>
    </source>
</evidence>
<feature type="domain" description="SHIRT" evidence="5">
    <location>
        <begin position="600"/>
        <end position="686"/>
    </location>
</feature>
<proteinExistence type="predicted"/>
<dbReference type="Pfam" id="PF16403">
    <property type="entry name" value="Bact_surface_Ig-like"/>
    <property type="match status" value="3"/>
</dbReference>
<dbReference type="EMBL" id="ABAW02000024">
    <property type="protein sequence ID" value="EDP10630.1"/>
    <property type="molecule type" value="Genomic_DNA"/>
</dbReference>